<dbReference type="InterPro" id="IPR018976">
    <property type="entry name" value="Imelysin-like"/>
</dbReference>
<evidence type="ECO:0000313" key="5">
    <source>
        <dbReference type="Proteomes" id="UP001500582"/>
    </source>
</evidence>
<dbReference type="CDD" id="cd14659">
    <property type="entry name" value="Imelysin-like_IPPA"/>
    <property type="match status" value="1"/>
</dbReference>
<protein>
    <submittedName>
        <fullName evidence="4">Imelysin family protein</fullName>
    </submittedName>
</protein>
<name>A0ABP8FW13_9SPHI</name>
<evidence type="ECO:0000256" key="2">
    <source>
        <dbReference type="ARBA" id="ARBA00022729"/>
    </source>
</evidence>
<comment type="caution">
    <text evidence="4">The sequence shown here is derived from an EMBL/GenBank/DDBJ whole genome shotgun (WGS) entry which is preliminary data.</text>
</comment>
<keyword evidence="5" id="KW-1185">Reference proteome</keyword>
<accession>A0ABP8FW13</accession>
<proteinExistence type="predicted"/>
<evidence type="ECO:0000259" key="3">
    <source>
        <dbReference type="Pfam" id="PF09375"/>
    </source>
</evidence>
<reference evidence="5" key="1">
    <citation type="journal article" date="2019" name="Int. J. Syst. Evol. Microbiol.">
        <title>The Global Catalogue of Microorganisms (GCM) 10K type strain sequencing project: providing services to taxonomists for standard genome sequencing and annotation.</title>
        <authorList>
            <consortium name="The Broad Institute Genomics Platform"/>
            <consortium name="The Broad Institute Genome Sequencing Center for Infectious Disease"/>
            <person name="Wu L."/>
            <person name="Ma J."/>
        </authorList>
    </citation>
    <scope>NUCLEOTIDE SEQUENCE [LARGE SCALE GENOMIC DNA]</scope>
    <source>
        <strain evidence="5">JCM 17705</strain>
    </source>
</reference>
<dbReference type="RefSeq" id="WP_345209654.1">
    <property type="nucleotide sequence ID" value="NZ_BAABFT010000002.1"/>
</dbReference>
<dbReference type="InterPro" id="IPR034984">
    <property type="entry name" value="Imelysin-like_IPPA"/>
</dbReference>
<evidence type="ECO:0000313" key="4">
    <source>
        <dbReference type="EMBL" id="GAA4312179.1"/>
    </source>
</evidence>
<dbReference type="InterPro" id="IPR038352">
    <property type="entry name" value="Imelysin_sf"/>
</dbReference>
<gene>
    <name evidence="4" type="ORF">GCM10023149_07440</name>
</gene>
<evidence type="ECO:0000256" key="1">
    <source>
        <dbReference type="ARBA" id="ARBA00004196"/>
    </source>
</evidence>
<keyword evidence="2" id="KW-0732">Signal</keyword>
<organism evidence="4 5">
    <name type="scientific">Mucilaginibacter gynuensis</name>
    <dbReference type="NCBI Taxonomy" id="1302236"/>
    <lineage>
        <taxon>Bacteria</taxon>
        <taxon>Pseudomonadati</taxon>
        <taxon>Bacteroidota</taxon>
        <taxon>Sphingobacteriia</taxon>
        <taxon>Sphingobacteriales</taxon>
        <taxon>Sphingobacteriaceae</taxon>
        <taxon>Mucilaginibacter</taxon>
    </lineage>
</organism>
<dbReference type="PROSITE" id="PS51257">
    <property type="entry name" value="PROKAR_LIPOPROTEIN"/>
    <property type="match status" value="1"/>
</dbReference>
<dbReference type="Pfam" id="PF09375">
    <property type="entry name" value="Peptidase_M75"/>
    <property type="match status" value="1"/>
</dbReference>
<sequence>MKTIRIKTGISIAVLALTLFIIACSKKSATDNSPQADGFDKGAMLTNYADNLIIPAYTGLQQQIALLETSTNNFLTTPTSANQLVLKATFKTAYLQYEQVSVDQFGPAERVLLNSFLNTFPADNAVIDGNITRGTYDLTLNSTINQQGFPSLDYVLFAPDALTKFTGGTAANRKKYVQDLISRMKSLTANVLNTWKDTYRADFVKNTRSDAGSPIAFLINQFAYEMDQMKGPRIGWPYGKQSGGVQYPDKTEGYHVGISVALAVENLTTLKKMFTGNNSGKGMSDYLVALNKKSLSDDVLKQFDIAIGKLNAIPDPLSTALVNNKTEIEAAYREIQILLTLIKTDVASATGVRITYQDTDGD</sequence>
<dbReference type="Proteomes" id="UP001500582">
    <property type="component" value="Unassembled WGS sequence"/>
</dbReference>
<dbReference type="EMBL" id="BAABFT010000002">
    <property type="protein sequence ID" value="GAA4312179.1"/>
    <property type="molecule type" value="Genomic_DNA"/>
</dbReference>
<dbReference type="Gene3D" id="1.20.1420.20">
    <property type="entry name" value="M75 peptidase, HXXE motif"/>
    <property type="match status" value="1"/>
</dbReference>
<comment type="subcellular location">
    <subcellularLocation>
        <location evidence="1">Cell envelope</location>
    </subcellularLocation>
</comment>
<feature type="domain" description="Imelysin-like" evidence="3">
    <location>
        <begin position="53"/>
        <end position="328"/>
    </location>
</feature>